<keyword evidence="2 3" id="KW-0732">Signal</keyword>
<dbReference type="AlphaFoldDB" id="A0A7W7RTB4"/>
<dbReference type="RefSeq" id="WP_184754087.1">
    <property type="nucleotide sequence ID" value="NZ_JACHJU010000001.1"/>
</dbReference>
<dbReference type="GO" id="GO:0030288">
    <property type="term" value="C:outer membrane-bounded periplasmic space"/>
    <property type="evidence" value="ECO:0007669"/>
    <property type="project" value="TreeGrafter"/>
</dbReference>
<dbReference type="Gene3D" id="3.40.50.2300">
    <property type="match status" value="2"/>
</dbReference>
<evidence type="ECO:0000313" key="6">
    <source>
        <dbReference type="Proteomes" id="UP000534286"/>
    </source>
</evidence>
<comment type="subcellular location">
    <subcellularLocation>
        <location evidence="1">Cell envelope</location>
    </subcellularLocation>
</comment>
<keyword evidence="6" id="KW-1185">Reference proteome</keyword>
<evidence type="ECO:0000256" key="1">
    <source>
        <dbReference type="ARBA" id="ARBA00004196"/>
    </source>
</evidence>
<dbReference type="Pfam" id="PF13407">
    <property type="entry name" value="Peripla_BP_4"/>
    <property type="match status" value="1"/>
</dbReference>
<accession>A0A7W7RTB4</accession>
<evidence type="ECO:0000256" key="2">
    <source>
        <dbReference type="ARBA" id="ARBA00022729"/>
    </source>
</evidence>
<sequence>MGIRLARLMACGMALVMGLGTAGCGAFGHAGKESSIPGRSAAEGFKIGLLLPESETTRYEKFDRPLITQSVAALCPKCQVVYDNSDHDASRQRQQFEAMLAEGVKVIIVDPVDAGAIASSVSEARDQGVRVVAYDRLARGPIDAYTSFDNIQVGKMQGQALLDALSAGGDPKRGPIVMINGSPLDPNASDFKKGAHAILDGRVVIGKEYDVPGWSPGQAGADAAEAFAALGASTVIGVYAANDSMAGAVANAMRSAGVRKGTPLTGQDAELSAIRRILLGTQTMTIYKPIKPEAENAARMAVDLGLGRKVKGSGSGSGTVDNDTSSSIPARIIQPVVVTKDNIKDTVVKDGFWSVQEICVASVRAACKAAGLS</sequence>
<feature type="signal peptide" evidence="3">
    <location>
        <begin position="1"/>
        <end position="22"/>
    </location>
</feature>
<dbReference type="PANTHER" id="PTHR30036">
    <property type="entry name" value="D-XYLOSE-BINDING PERIPLASMIC PROTEIN"/>
    <property type="match status" value="1"/>
</dbReference>
<gene>
    <name evidence="5" type="ORF">FHR32_002070</name>
</gene>
<dbReference type="GO" id="GO:0030246">
    <property type="term" value="F:carbohydrate binding"/>
    <property type="evidence" value="ECO:0007669"/>
    <property type="project" value="TreeGrafter"/>
</dbReference>
<evidence type="ECO:0000256" key="3">
    <source>
        <dbReference type="SAM" id="SignalP"/>
    </source>
</evidence>
<reference evidence="5 6" key="1">
    <citation type="submission" date="2020-08" db="EMBL/GenBank/DDBJ databases">
        <title>Sequencing the genomes of 1000 actinobacteria strains.</title>
        <authorList>
            <person name="Klenk H.-P."/>
        </authorList>
    </citation>
    <scope>NUCLEOTIDE SEQUENCE [LARGE SCALE GENOMIC DNA]</scope>
    <source>
        <strain evidence="5 6">DSM 43023</strain>
    </source>
</reference>
<dbReference type="Proteomes" id="UP000534286">
    <property type="component" value="Unassembled WGS sequence"/>
</dbReference>
<dbReference type="SUPFAM" id="SSF53822">
    <property type="entry name" value="Periplasmic binding protein-like I"/>
    <property type="match status" value="1"/>
</dbReference>
<dbReference type="PANTHER" id="PTHR30036:SF1">
    <property type="entry name" value="D-XYLOSE-BINDING PERIPLASMIC PROTEIN"/>
    <property type="match status" value="1"/>
</dbReference>
<dbReference type="InterPro" id="IPR025997">
    <property type="entry name" value="SBP_2_dom"/>
</dbReference>
<feature type="domain" description="Periplasmic binding protein" evidence="4">
    <location>
        <begin position="47"/>
        <end position="307"/>
    </location>
</feature>
<feature type="chain" id="PRO_5038799695" evidence="3">
    <location>
        <begin position="23"/>
        <end position="373"/>
    </location>
</feature>
<proteinExistence type="predicted"/>
<evidence type="ECO:0000259" key="4">
    <source>
        <dbReference type="Pfam" id="PF13407"/>
    </source>
</evidence>
<dbReference type="InterPro" id="IPR028082">
    <property type="entry name" value="Peripla_BP_I"/>
</dbReference>
<organism evidence="5 6">
    <name type="scientific">Streptosporangium album</name>
    <dbReference type="NCBI Taxonomy" id="47479"/>
    <lineage>
        <taxon>Bacteria</taxon>
        <taxon>Bacillati</taxon>
        <taxon>Actinomycetota</taxon>
        <taxon>Actinomycetes</taxon>
        <taxon>Streptosporangiales</taxon>
        <taxon>Streptosporangiaceae</taxon>
        <taxon>Streptosporangium</taxon>
    </lineage>
</organism>
<protein>
    <submittedName>
        <fullName evidence="5">D-xylose transport system substrate-binding protein</fullName>
    </submittedName>
</protein>
<name>A0A7W7RTB4_9ACTN</name>
<dbReference type="PROSITE" id="PS51257">
    <property type="entry name" value="PROKAR_LIPOPROTEIN"/>
    <property type="match status" value="1"/>
</dbReference>
<evidence type="ECO:0000313" key="5">
    <source>
        <dbReference type="EMBL" id="MBB4937765.1"/>
    </source>
</evidence>
<dbReference type="EMBL" id="JACHJU010000001">
    <property type="protein sequence ID" value="MBB4937765.1"/>
    <property type="molecule type" value="Genomic_DNA"/>
</dbReference>
<comment type="caution">
    <text evidence="5">The sequence shown here is derived from an EMBL/GenBank/DDBJ whole genome shotgun (WGS) entry which is preliminary data.</text>
</comment>
<dbReference type="InterPro" id="IPR050555">
    <property type="entry name" value="Bact_Solute-Bind_Prot2"/>
</dbReference>